<evidence type="ECO:0000313" key="6">
    <source>
        <dbReference type="Proteomes" id="UP000238338"/>
    </source>
</evidence>
<evidence type="ECO:0000313" key="5">
    <source>
        <dbReference type="EMBL" id="PQV55935.1"/>
    </source>
</evidence>
<dbReference type="Gene3D" id="3.40.190.170">
    <property type="entry name" value="Bacterial extracellular solute-binding protein, family 7"/>
    <property type="match status" value="1"/>
</dbReference>
<comment type="caution">
    <text evidence="5">The sequence shown here is derived from an EMBL/GenBank/DDBJ whole genome shotgun (WGS) entry which is preliminary data.</text>
</comment>
<dbReference type="EMBL" id="PVEP01000006">
    <property type="protein sequence ID" value="PQV55935.1"/>
    <property type="molecule type" value="Genomic_DNA"/>
</dbReference>
<dbReference type="PANTHER" id="PTHR33376:SF15">
    <property type="entry name" value="BLL6794 PROTEIN"/>
    <property type="match status" value="1"/>
</dbReference>
<sequence>MKNEKNRVLRSLMAASVSAIGLMVGAAHAEELVMSSWLPPTHPLVTKVMQPWADEVAKVTEGRVTVRILPSPLGPPPAAFDLAVDGIADITYGLQSFSKDARFQRSEIGQFSFLGNTAEKTSTAFWTVYAGDLDAQAEHQGTKLLSLWVHGPGMFHNNARKIEKPEDFQGLKIRVPGGYIADLVAELGATTQFMGPGEVFEKLSNHVIDGVTFPMEALNSFNLAPHLTNTLKVDGGIYNTTWFLVMNEGRWDGLSDQDKAAIEGISGATLSAKAGVVWDEADQAGIAAAEAAKVSMDDAPPEVLAHIQTIAAAHEAAWSEKLAAQGFDGPAALARIRELAAD</sequence>
<dbReference type="GO" id="GO:0042597">
    <property type="term" value="C:periplasmic space"/>
    <property type="evidence" value="ECO:0007669"/>
    <property type="project" value="UniProtKB-SubCell"/>
</dbReference>
<accession>A0A2S8S571</accession>
<dbReference type="PANTHER" id="PTHR33376">
    <property type="match status" value="1"/>
</dbReference>
<feature type="signal peptide" evidence="4">
    <location>
        <begin position="1"/>
        <end position="29"/>
    </location>
</feature>
<dbReference type="Pfam" id="PF03480">
    <property type="entry name" value="DctP"/>
    <property type="match status" value="1"/>
</dbReference>
<dbReference type="RefSeq" id="WP_245885095.1">
    <property type="nucleotide sequence ID" value="NZ_PVEP01000006.1"/>
</dbReference>
<dbReference type="InterPro" id="IPR018389">
    <property type="entry name" value="DctP_fam"/>
</dbReference>
<protein>
    <submittedName>
        <fullName evidence="5">TRAP-type C4-dicarboxylate transport system substrate-binding protein</fullName>
    </submittedName>
</protein>
<evidence type="ECO:0000256" key="3">
    <source>
        <dbReference type="ARBA" id="ARBA00022764"/>
    </source>
</evidence>
<name>A0A2S8S571_9RHOB</name>
<gene>
    <name evidence="5" type="ORF">LX70_02820</name>
</gene>
<dbReference type="GO" id="GO:0055085">
    <property type="term" value="P:transmembrane transport"/>
    <property type="evidence" value="ECO:0007669"/>
    <property type="project" value="InterPro"/>
</dbReference>
<comment type="subcellular location">
    <subcellularLocation>
        <location evidence="1">Periplasm</location>
    </subcellularLocation>
</comment>
<proteinExistence type="predicted"/>
<dbReference type="AlphaFoldDB" id="A0A2S8S571"/>
<reference evidence="5 6" key="1">
    <citation type="submission" date="2018-02" db="EMBL/GenBank/DDBJ databases">
        <title>Genomic Encyclopedia of Archaeal and Bacterial Type Strains, Phase II (KMG-II): from individual species to whole genera.</title>
        <authorList>
            <person name="Goeker M."/>
        </authorList>
    </citation>
    <scope>NUCLEOTIDE SEQUENCE [LARGE SCALE GENOMIC DNA]</scope>
    <source>
        <strain evidence="5 6">DSM 18921</strain>
    </source>
</reference>
<organism evidence="5 6">
    <name type="scientific">Albidovulum denitrificans</name>
    <dbReference type="NCBI Taxonomy" id="404881"/>
    <lineage>
        <taxon>Bacteria</taxon>
        <taxon>Pseudomonadati</taxon>
        <taxon>Pseudomonadota</taxon>
        <taxon>Alphaproteobacteria</taxon>
        <taxon>Rhodobacterales</taxon>
        <taxon>Paracoccaceae</taxon>
        <taxon>Albidovulum</taxon>
    </lineage>
</organism>
<evidence type="ECO:0000256" key="2">
    <source>
        <dbReference type="ARBA" id="ARBA00022729"/>
    </source>
</evidence>
<dbReference type="Proteomes" id="UP000238338">
    <property type="component" value="Unassembled WGS sequence"/>
</dbReference>
<evidence type="ECO:0000256" key="1">
    <source>
        <dbReference type="ARBA" id="ARBA00004418"/>
    </source>
</evidence>
<dbReference type="NCBIfam" id="NF037995">
    <property type="entry name" value="TRAP_S1"/>
    <property type="match status" value="1"/>
</dbReference>
<keyword evidence="2 4" id="KW-0732">Signal</keyword>
<keyword evidence="3" id="KW-0574">Periplasm</keyword>
<feature type="chain" id="PRO_5015622640" evidence="4">
    <location>
        <begin position="30"/>
        <end position="342"/>
    </location>
</feature>
<evidence type="ECO:0000256" key="4">
    <source>
        <dbReference type="SAM" id="SignalP"/>
    </source>
</evidence>
<dbReference type="CDD" id="cd13665">
    <property type="entry name" value="PBP2_TRAP_Dctp3_4"/>
    <property type="match status" value="1"/>
</dbReference>
<dbReference type="InterPro" id="IPR038404">
    <property type="entry name" value="TRAP_DctP_sf"/>
</dbReference>
<keyword evidence="6" id="KW-1185">Reference proteome</keyword>